<evidence type="ECO:0000256" key="2">
    <source>
        <dbReference type="SAM" id="SignalP"/>
    </source>
</evidence>
<feature type="transmembrane region" description="Helical" evidence="1">
    <location>
        <begin position="381"/>
        <end position="397"/>
    </location>
</feature>
<feature type="transmembrane region" description="Helical" evidence="1">
    <location>
        <begin position="164"/>
        <end position="193"/>
    </location>
</feature>
<feature type="transmembrane region" description="Helical" evidence="1">
    <location>
        <begin position="199"/>
        <end position="221"/>
    </location>
</feature>
<proteinExistence type="predicted"/>
<feature type="transmembrane region" description="Helical" evidence="1">
    <location>
        <begin position="52"/>
        <end position="74"/>
    </location>
</feature>
<protein>
    <submittedName>
        <fullName evidence="3">Uncharacterized protein</fullName>
    </submittedName>
</protein>
<sequence>MNLSRPLTHPLVLALLLTLANAVKPAVIDDTAYLLFARHLSQHPLDPYGFDLFWYLEPLPAMMIILPPVVPYWLAAGVTLFGENLLLLKFWLFPFAAILAYAARFLVRRFVRQELPLATALLVLGPGVLPYFNFMLDVPAIAFQLAAVALCVRGTDRDRNRWALVLAGVCLALALQTKYSVLGLPAVLLAVAFLRRASVAGLVPVGVGLALFAGWEFYLISQYGQSHFLYHLTRKGGESGGVIGFISQKTPLILPLFAYLGATAGWVGVFGLARVVSPRVLRAVVALLVVLALVIAFVPGRWTLISSKPPSQDPTGLADIYFRAVGGLAFVVGVRFAAITAFRSWGVVLRRSWESRFLLAWFLLELGAYFAVTPFPAGRRVLGVTAVLTLIALRLGTRLARIEPRMKAASWVLALGLLSGVAVAAIDTWDALPERELPRRAADVTRERGWTGTGYFVGHWGYQYYAEQAGMRILVPGRTVLQPGDWLVLPVNPDGRDFYRPNGADIILNPNAVEPAVTLVWDDIVAAQTIPNLYAGRTPILGITHPRLAVTVYRVTAMWTPLPVPE</sequence>
<dbReference type="AlphaFoldDB" id="A0A5C1AL57"/>
<keyword evidence="1" id="KW-0472">Membrane</keyword>
<feature type="signal peptide" evidence="2">
    <location>
        <begin position="1"/>
        <end position="22"/>
    </location>
</feature>
<dbReference type="RefSeq" id="WP_168219360.1">
    <property type="nucleotide sequence ID" value="NZ_CP042425.1"/>
</dbReference>
<keyword evidence="1" id="KW-1133">Transmembrane helix</keyword>
<keyword evidence="4" id="KW-1185">Reference proteome</keyword>
<feature type="transmembrane region" description="Helical" evidence="1">
    <location>
        <begin position="131"/>
        <end position="152"/>
    </location>
</feature>
<keyword evidence="1" id="KW-0812">Transmembrane</keyword>
<dbReference type="EMBL" id="CP042425">
    <property type="protein sequence ID" value="QEL19680.1"/>
    <property type="molecule type" value="Genomic_DNA"/>
</dbReference>
<feature type="transmembrane region" description="Helical" evidence="1">
    <location>
        <begin position="252"/>
        <end position="273"/>
    </location>
</feature>
<reference evidence="4" key="1">
    <citation type="submission" date="2019-08" db="EMBL/GenBank/DDBJ databases">
        <title>Limnoglobus roseus gen. nov., sp. nov., a novel freshwater planctomycete with a giant genome from the family Gemmataceae.</title>
        <authorList>
            <person name="Kulichevskaya I.S."/>
            <person name="Naumoff D.G."/>
            <person name="Miroshnikov K."/>
            <person name="Ivanova A."/>
            <person name="Philippov D.A."/>
            <person name="Hakobyan A."/>
            <person name="Rijpstra I.C."/>
            <person name="Sinninghe Damste J.S."/>
            <person name="Liesack W."/>
            <person name="Dedysh S.N."/>
        </authorList>
    </citation>
    <scope>NUCLEOTIDE SEQUENCE [LARGE SCALE GENOMIC DNA]</scope>
    <source>
        <strain evidence="4">PX52</strain>
    </source>
</reference>
<evidence type="ECO:0000313" key="4">
    <source>
        <dbReference type="Proteomes" id="UP000324974"/>
    </source>
</evidence>
<gene>
    <name evidence="3" type="ORF">PX52LOC_06759</name>
</gene>
<dbReference type="KEGG" id="lrs:PX52LOC_06759"/>
<feature type="chain" id="PRO_5023115606" evidence="2">
    <location>
        <begin position="23"/>
        <end position="566"/>
    </location>
</feature>
<accession>A0A5C1AL57</accession>
<feature type="transmembrane region" description="Helical" evidence="1">
    <location>
        <begin position="357"/>
        <end position="375"/>
    </location>
</feature>
<feature type="transmembrane region" description="Helical" evidence="1">
    <location>
        <begin position="409"/>
        <end position="429"/>
    </location>
</feature>
<dbReference type="Proteomes" id="UP000324974">
    <property type="component" value="Chromosome"/>
</dbReference>
<feature type="transmembrane region" description="Helical" evidence="1">
    <location>
        <begin position="320"/>
        <end position="345"/>
    </location>
</feature>
<evidence type="ECO:0000313" key="3">
    <source>
        <dbReference type="EMBL" id="QEL19680.1"/>
    </source>
</evidence>
<organism evidence="3 4">
    <name type="scientific">Limnoglobus roseus</name>
    <dbReference type="NCBI Taxonomy" id="2598579"/>
    <lineage>
        <taxon>Bacteria</taxon>
        <taxon>Pseudomonadati</taxon>
        <taxon>Planctomycetota</taxon>
        <taxon>Planctomycetia</taxon>
        <taxon>Gemmatales</taxon>
        <taxon>Gemmataceae</taxon>
        <taxon>Limnoglobus</taxon>
    </lineage>
</organism>
<keyword evidence="2" id="KW-0732">Signal</keyword>
<feature type="transmembrane region" description="Helical" evidence="1">
    <location>
        <begin position="280"/>
        <end position="300"/>
    </location>
</feature>
<name>A0A5C1AL57_9BACT</name>
<evidence type="ECO:0000256" key="1">
    <source>
        <dbReference type="SAM" id="Phobius"/>
    </source>
</evidence>
<feature type="transmembrane region" description="Helical" evidence="1">
    <location>
        <begin position="86"/>
        <end position="107"/>
    </location>
</feature>